<evidence type="ECO:0000313" key="4">
    <source>
        <dbReference type="Proteomes" id="UP000548476"/>
    </source>
</evidence>
<sequence length="265" mass="28468">MHVTLNPPPPPPSKPPAGIDRRMLRWFLGAGIAIVAVGLVVVIAMASQGALPGKAPTSADDYEAPDEDLPPLAAMCPPLAEAPELGEEPPPPEGERTVDESSGISYNAYGDPWLPWNQNWDAGELEVAYTTGQYFVTENYSGGEYLASILSGSVAARVNDGSDLDLECTAHQVAADVRVSYYPQPNEMEVLRDEMVDIGGRAAWVMRMRFTFDEPGLSAKDELVGLALIDVGRPEAAVLYVSIPGSHGEEFDWVVDDVLDSVRAS</sequence>
<dbReference type="RefSeq" id="WP_184786022.1">
    <property type="nucleotide sequence ID" value="NZ_BONT01000022.1"/>
</dbReference>
<keyword evidence="2" id="KW-0472">Membrane</keyword>
<keyword evidence="4" id="KW-1185">Reference proteome</keyword>
<name>A0A841FBF5_9ACTN</name>
<organism evidence="3 4">
    <name type="scientific">Phytomonospora endophytica</name>
    <dbReference type="NCBI Taxonomy" id="714109"/>
    <lineage>
        <taxon>Bacteria</taxon>
        <taxon>Bacillati</taxon>
        <taxon>Actinomycetota</taxon>
        <taxon>Actinomycetes</taxon>
        <taxon>Micromonosporales</taxon>
        <taxon>Micromonosporaceae</taxon>
        <taxon>Phytomonospora</taxon>
    </lineage>
</organism>
<evidence type="ECO:0000256" key="1">
    <source>
        <dbReference type="SAM" id="MobiDB-lite"/>
    </source>
</evidence>
<dbReference type="EMBL" id="JACHGT010000002">
    <property type="protein sequence ID" value="MBB6033114.1"/>
    <property type="molecule type" value="Genomic_DNA"/>
</dbReference>
<comment type="caution">
    <text evidence="3">The sequence shown here is derived from an EMBL/GenBank/DDBJ whole genome shotgun (WGS) entry which is preliminary data.</text>
</comment>
<dbReference type="Proteomes" id="UP000548476">
    <property type="component" value="Unassembled WGS sequence"/>
</dbReference>
<accession>A0A841FBF5</accession>
<proteinExistence type="predicted"/>
<dbReference type="AlphaFoldDB" id="A0A841FBF5"/>
<keyword evidence="2" id="KW-0812">Transmembrane</keyword>
<feature type="transmembrane region" description="Helical" evidence="2">
    <location>
        <begin position="26"/>
        <end position="46"/>
    </location>
</feature>
<feature type="region of interest" description="Disordered" evidence="1">
    <location>
        <begin position="81"/>
        <end position="102"/>
    </location>
</feature>
<protein>
    <submittedName>
        <fullName evidence="3">Uncharacterized protein</fullName>
    </submittedName>
</protein>
<gene>
    <name evidence="3" type="ORF">HNR73_000961</name>
</gene>
<reference evidence="3 4" key="1">
    <citation type="submission" date="2020-08" db="EMBL/GenBank/DDBJ databases">
        <title>Genomic Encyclopedia of Type Strains, Phase IV (KMG-IV): sequencing the most valuable type-strain genomes for metagenomic binning, comparative biology and taxonomic classification.</title>
        <authorList>
            <person name="Goeker M."/>
        </authorList>
    </citation>
    <scope>NUCLEOTIDE SEQUENCE [LARGE SCALE GENOMIC DNA]</scope>
    <source>
        <strain evidence="3 4">YIM 65646</strain>
    </source>
</reference>
<evidence type="ECO:0000256" key="2">
    <source>
        <dbReference type="SAM" id="Phobius"/>
    </source>
</evidence>
<keyword evidence="2" id="KW-1133">Transmembrane helix</keyword>
<evidence type="ECO:0000313" key="3">
    <source>
        <dbReference type="EMBL" id="MBB6033114.1"/>
    </source>
</evidence>